<sequence length="219" mass="25892">MSNSIKHSIKNYQKIILEKYQTGIIEENYKERILKEIEGREALQNYFNEYIEKNKEALDLEWGCLMFLFIKASQEKNVTDVEEYSKKLNKYEDNYYIEYILGDISLMYYGDIFQAKDRFSKALTIKNNDSNCYYNLGFIYSLLGVFEKSLEYYNKAIYYSDNSVNPKDLKVTALHNVAVHYITVEEDYERAEEILEGILKEYPDYDKARATLTNLKGDA</sequence>
<dbReference type="RefSeq" id="WP_173680319.1">
    <property type="nucleotide sequence ID" value="NZ_JAAZWO010000002.1"/>
</dbReference>
<dbReference type="PROSITE" id="PS50005">
    <property type="entry name" value="TPR"/>
    <property type="match status" value="1"/>
</dbReference>
<keyword evidence="1" id="KW-0802">TPR repeat</keyword>
<name>A0A923E511_CLOTT</name>
<dbReference type="Proteomes" id="UP000563151">
    <property type="component" value="Unassembled WGS sequence"/>
</dbReference>
<dbReference type="SMART" id="SM00028">
    <property type="entry name" value="TPR"/>
    <property type="match status" value="1"/>
</dbReference>
<proteinExistence type="predicted"/>
<feature type="repeat" description="TPR" evidence="1">
    <location>
        <begin position="130"/>
        <end position="163"/>
    </location>
</feature>
<evidence type="ECO:0000313" key="2">
    <source>
        <dbReference type="EMBL" id="MBC2396463.1"/>
    </source>
</evidence>
<comment type="caution">
    <text evidence="2">The sequence shown here is derived from an EMBL/GenBank/DDBJ whole genome shotgun (WGS) entry which is preliminary data.</text>
</comment>
<dbReference type="AlphaFoldDB" id="A0A923E511"/>
<evidence type="ECO:0000256" key="1">
    <source>
        <dbReference type="PROSITE-ProRule" id="PRU00339"/>
    </source>
</evidence>
<dbReference type="InterPro" id="IPR019734">
    <property type="entry name" value="TPR_rpt"/>
</dbReference>
<gene>
    <name evidence="2" type="ORF">HGG79_01540</name>
</gene>
<reference evidence="2 3" key="1">
    <citation type="submission" date="2020-04" db="EMBL/GenBank/DDBJ databases">
        <title>Genomic insights into acetone-butanol-ethanol (ABE) fermentation by sequencing solventogenic clostridia strains.</title>
        <authorList>
            <person name="Brown S."/>
        </authorList>
    </citation>
    <scope>NUCLEOTIDE SEQUENCE [LARGE SCALE GENOMIC DNA]</scope>
    <source>
        <strain evidence="2 3">DJ011</strain>
    </source>
</reference>
<organism evidence="2 3">
    <name type="scientific">Clostridium tetanomorphum</name>
    <dbReference type="NCBI Taxonomy" id="1553"/>
    <lineage>
        <taxon>Bacteria</taxon>
        <taxon>Bacillati</taxon>
        <taxon>Bacillota</taxon>
        <taxon>Clostridia</taxon>
        <taxon>Eubacteriales</taxon>
        <taxon>Clostridiaceae</taxon>
        <taxon>Clostridium</taxon>
    </lineage>
</organism>
<accession>A0A923E511</accession>
<dbReference type="InterPro" id="IPR011990">
    <property type="entry name" value="TPR-like_helical_dom_sf"/>
</dbReference>
<keyword evidence="3" id="KW-1185">Reference proteome</keyword>
<dbReference type="Gene3D" id="1.25.40.10">
    <property type="entry name" value="Tetratricopeptide repeat domain"/>
    <property type="match status" value="1"/>
</dbReference>
<dbReference type="SUPFAM" id="SSF48452">
    <property type="entry name" value="TPR-like"/>
    <property type="match status" value="1"/>
</dbReference>
<dbReference type="EMBL" id="JAAZWO010000002">
    <property type="protein sequence ID" value="MBC2396463.1"/>
    <property type="molecule type" value="Genomic_DNA"/>
</dbReference>
<evidence type="ECO:0008006" key="4">
    <source>
        <dbReference type="Google" id="ProtNLM"/>
    </source>
</evidence>
<protein>
    <recommendedName>
        <fullName evidence="4">Tetratricopeptide repeat protein</fullName>
    </recommendedName>
</protein>
<evidence type="ECO:0000313" key="3">
    <source>
        <dbReference type="Proteomes" id="UP000563151"/>
    </source>
</evidence>